<dbReference type="STRING" id="1194695.A0A5D3BSL5"/>
<evidence type="ECO:0000313" key="1">
    <source>
        <dbReference type="EMBL" id="KAA0066198.1"/>
    </source>
</evidence>
<dbReference type="CDD" id="cd09272">
    <property type="entry name" value="RNase_HI_RT_Ty1"/>
    <property type="match status" value="1"/>
</dbReference>
<dbReference type="PANTHER" id="PTHR11439:SF440">
    <property type="entry name" value="INTEGRASE CATALYTIC DOMAIN-CONTAINING PROTEIN"/>
    <property type="match status" value="1"/>
</dbReference>
<dbReference type="OrthoDB" id="1645289at2759"/>
<dbReference type="EMBL" id="SSTD01016290">
    <property type="protein sequence ID" value="TYK01216.1"/>
    <property type="molecule type" value="Genomic_DNA"/>
</dbReference>
<dbReference type="PANTHER" id="PTHR11439">
    <property type="entry name" value="GAG-POL-RELATED RETROTRANSPOSON"/>
    <property type="match status" value="1"/>
</dbReference>
<comment type="caution">
    <text evidence="2">The sequence shown here is derived from an EMBL/GenBank/DDBJ whole genome shotgun (WGS) entry which is preliminary data.</text>
</comment>
<dbReference type="EMBL" id="SSTE01000903">
    <property type="protein sequence ID" value="KAA0066198.1"/>
    <property type="molecule type" value="Genomic_DNA"/>
</dbReference>
<evidence type="ECO:0000313" key="2">
    <source>
        <dbReference type="EMBL" id="TYK01216.1"/>
    </source>
</evidence>
<reference evidence="3 4" key="1">
    <citation type="submission" date="2019-08" db="EMBL/GenBank/DDBJ databases">
        <title>Draft genome sequences of two oriental melons (Cucumis melo L. var makuwa).</title>
        <authorList>
            <person name="Kwon S.-Y."/>
        </authorList>
    </citation>
    <scope>NUCLEOTIDE SEQUENCE [LARGE SCALE GENOMIC DNA]</scope>
    <source>
        <strain evidence="4">cv. Chang Bougi</strain>
        <strain evidence="3">cv. SW 3</strain>
        <tissue evidence="2">Leaf</tissue>
    </source>
</reference>
<accession>A0A5D3BSL5</accession>
<dbReference type="AlphaFoldDB" id="A0A5D3BSL5"/>
<evidence type="ECO:0000313" key="3">
    <source>
        <dbReference type="Proteomes" id="UP000321393"/>
    </source>
</evidence>
<protein>
    <submittedName>
        <fullName evidence="2">Ty1-copia retrotransposon protein</fullName>
    </submittedName>
</protein>
<name>A0A5D3BSL5_CUCMM</name>
<dbReference type="Proteomes" id="UP000321393">
    <property type="component" value="Unassembled WGS sequence"/>
</dbReference>
<proteinExistence type="predicted"/>
<gene>
    <name evidence="2" type="ORF">E5676_scaffold75441G00080</name>
    <name evidence="1" type="ORF">E6C27_scaffold21G002150</name>
</gene>
<dbReference type="Proteomes" id="UP000321947">
    <property type="component" value="Unassembled WGS sequence"/>
</dbReference>
<evidence type="ECO:0000313" key="4">
    <source>
        <dbReference type="Proteomes" id="UP000321947"/>
    </source>
</evidence>
<sequence length="349" mass="40396">MCAAVEEEANLAERDNDRDHNTDWILDTGASRHFYTNRDLLRGFVLNRVPYKRLDKTSYELWKEHTPNLSYLKQSLSAPSLSKRMHDSENPSIVSETPVAETVDTSNLRCELELRRSKRQRTEKSFGPDFLSTFIVKRRDEIDCNFTNLFLIDEDPKTYQEALNFVESSMWKEAIKSELDSLVMNHTWDLVNLPMGNKPIRLRTPFDASKHLKKNKGDSVSQPEYAKIIGSVMYLMNYTRPDIAYAVSRLSRYTHNPDRYHWDALRHLLRYLKGTIDYCLHFNKFSVILEGYCDANWVTDNDEVSSTSGYVFLLGGGAISWKSSKQTCIARSTMEFEFIALELAGHEAE</sequence>
<organism evidence="2 4">
    <name type="scientific">Cucumis melo var. makuwa</name>
    <name type="common">Oriental melon</name>
    <dbReference type="NCBI Taxonomy" id="1194695"/>
    <lineage>
        <taxon>Eukaryota</taxon>
        <taxon>Viridiplantae</taxon>
        <taxon>Streptophyta</taxon>
        <taxon>Embryophyta</taxon>
        <taxon>Tracheophyta</taxon>
        <taxon>Spermatophyta</taxon>
        <taxon>Magnoliopsida</taxon>
        <taxon>eudicotyledons</taxon>
        <taxon>Gunneridae</taxon>
        <taxon>Pentapetalae</taxon>
        <taxon>rosids</taxon>
        <taxon>fabids</taxon>
        <taxon>Cucurbitales</taxon>
        <taxon>Cucurbitaceae</taxon>
        <taxon>Benincaseae</taxon>
        <taxon>Cucumis</taxon>
    </lineage>
</organism>